<sequence length="218" mass="24872">MSDSRSDEPQNRIIYSLPCRMGLWNEELALQEEKDFTTAYKRDHCQLLIQKTKKNNYQIATSDITVEGGYSGLYLSGVISEKDIDSVQHFRHGCTLSASPLKHPCVRNTFVIAACDSEKAGQPVPYGEDVLLQICESDDRPLYIQCENFTTDTFGNALTLRLSESPDIYCRFKLFNWNPQRRYETLGTNFSPNSRLIIQHTASGKNLAVQQNRHVELK</sequence>
<accession>A0ABQ9JKA7</accession>
<name>A0ABQ9JKA7_9CUCU</name>
<gene>
    <name evidence="1" type="ORF">NQ317_019085</name>
</gene>
<keyword evidence="2" id="KW-1185">Reference proteome</keyword>
<evidence type="ECO:0000313" key="1">
    <source>
        <dbReference type="EMBL" id="KAJ8978649.1"/>
    </source>
</evidence>
<dbReference type="EMBL" id="JAPWTJ010000412">
    <property type="protein sequence ID" value="KAJ8978649.1"/>
    <property type="molecule type" value="Genomic_DNA"/>
</dbReference>
<evidence type="ECO:0000313" key="2">
    <source>
        <dbReference type="Proteomes" id="UP001162164"/>
    </source>
</evidence>
<protein>
    <submittedName>
        <fullName evidence="1">Uncharacterized protein</fullName>
    </submittedName>
</protein>
<dbReference type="Proteomes" id="UP001162164">
    <property type="component" value="Unassembled WGS sequence"/>
</dbReference>
<dbReference type="Pfam" id="PF24569">
    <property type="entry name" value="CFAP161"/>
    <property type="match status" value="2"/>
</dbReference>
<comment type="caution">
    <text evidence="1">The sequence shown here is derived from an EMBL/GenBank/DDBJ whole genome shotgun (WGS) entry which is preliminary data.</text>
</comment>
<dbReference type="InterPro" id="IPR055325">
    <property type="entry name" value="CF161"/>
</dbReference>
<proteinExistence type="predicted"/>
<reference evidence="1" key="1">
    <citation type="journal article" date="2023" name="Insect Mol. Biol.">
        <title>Genome sequencing provides insights into the evolution of gene families encoding plant cell wall-degrading enzymes in longhorned beetles.</title>
        <authorList>
            <person name="Shin N.R."/>
            <person name="Okamura Y."/>
            <person name="Kirsch R."/>
            <person name="Pauchet Y."/>
        </authorList>
    </citation>
    <scope>NUCLEOTIDE SEQUENCE</scope>
    <source>
        <strain evidence="1">MMC_N1</strain>
    </source>
</reference>
<dbReference type="PANTHER" id="PTHR24274:SF1">
    <property type="entry name" value="CILIA- AND FLAGELLA-ASSOCIATED PROTEIN 161"/>
    <property type="match status" value="1"/>
</dbReference>
<dbReference type="PANTHER" id="PTHR24274">
    <property type="entry name" value="CILIA- AND FLAGELLA-ASSOCIATED PROTEIN 161"/>
    <property type="match status" value="1"/>
</dbReference>
<organism evidence="1 2">
    <name type="scientific">Molorchus minor</name>
    <dbReference type="NCBI Taxonomy" id="1323400"/>
    <lineage>
        <taxon>Eukaryota</taxon>
        <taxon>Metazoa</taxon>
        <taxon>Ecdysozoa</taxon>
        <taxon>Arthropoda</taxon>
        <taxon>Hexapoda</taxon>
        <taxon>Insecta</taxon>
        <taxon>Pterygota</taxon>
        <taxon>Neoptera</taxon>
        <taxon>Endopterygota</taxon>
        <taxon>Coleoptera</taxon>
        <taxon>Polyphaga</taxon>
        <taxon>Cucujiformia</taxon>
        <taxon>Chrysomeloidea</taxon>
        <taxon>Cerambycidae</taxon>
        <taxon>Lamiinae</taxon>
        <taxon>Monochamini</taxon>
        <taxon>Molorchus</taxon>
    </lineage>
</organism>